<evidence type="ECO:0000313" key="1">
    <source>
        <dbReference type="EMBL" id="KAJ3494769.1"/>
    </source>
</evidence>
<protein>
    <submittedName>
        <fullName evidence="1">Uncharacterized protein</fullName>
    </submittedName>
</protein>
<reference evidence="1" key="1">
    <citation type="submission" date="2022-07" db="EMBL/GenBank/DDBJ databases">
        <title>Genome Sequence of Lecanicillium saksenae.</title>
        <authorList>
            <person name="Buettner E."/>
        </authorList>
    </citation>
    <scope>NUCLEOTIDE SEQUENCE</scope>
    <source>
        <strain evidence="1">VT-O1</strain>
    </source>
</reference>
<gene>
    <name evidence="1" type="ORF">NLG97_g3867</name>
</gene>
<dbReference type="EMBL" id="JANAKD010000345">
    <property type="protein sequence ID" value="KAJ3494769.1"/>
    <property type="molecule type" value="Genomic_DNA"/>
</dbReference>
<evidence type="ECO:0000313" key="2">
    <source>
        <dbReference type="Proteomes" id="UP001148737"/>
    </source>
</evidence>
<name>A0ACC1R041_9HYPO</name>
<comment type="caution">
    <text evidence="1">The sequence shown here is derived from an EMBL/GenBank/DDBJ whole genome shotgun (WGS) entry which is preliminary data.</text>
</comment>
<keyword evidence="2" id="KW-1185">Reference proteome</keyword>
<organism evidence="1 2">
    <name type="scientific">Lecanicillium saksenae</name>
    <dbReference type="NCBI Taxonomy" id="468837"/>
    <lineage>
        <taxon>Eukaryota</taxon>
        <taxon>Fungi</taxon>
        <taxon>Dikarya</taxon>
        <taxon>Ascomycota</taxon>
        <taxon>Pezizomycotina</taxon>
        <taxon>Sordariomycetes</taxon>
        <taxon>Hypocreomycetidae</taxon>
        <taxon>Hypocreales</taxon>
        <taxon>Cordycipitaceae</taxon>
        <taxon>Lecanicillium</taxon>
    </lineage>
</organism>
<dbReference type="Proteomes" id="UP001148737">
    <property type="component" value="Unassembled WGS sequence"/>
</dbReference>
<accession>A0ACC1R041</accession>
<sequence>MFDGTKRGFPDVSLLAVNYEVVVNGRIGTYLGTSASSPVLAGMVSLLNDYLEANGKARLGFINPLLYSGKVDAAINDITSGKNYGCNTNGFSATRGWDAASGLGSINFAKFRAAL</sequence>
<proteinExistence type="predicted"/>